<dbReference type="KEGG" id="pfy:PFICI_11006"/>
<feature type="compositionally biased region" description="Acidic residues" evidence="1">
    <location>
        <begin position="134"/>
        <end position="144"/>
    </location>
</feature>
<dbReference type="InterPro" id="IPR048874">
    <property type="entry name" value="Ribosomal_bL31m_N"/>
</dbReference>
<feature type="domain" description="Ribosomal protein bL31m N-terminal" evidence="2">
    <location>
        <begin position="59"/>
        <end position="101"/>
    </location>
</feature>
<dbReference type="HOGENOM" id="CLU_109501_0_1_1"/>
<dbReference type="Pfam" id="PF21492">
    <property type="entry name" value="bL31_N"/>
    <property type="match status" value="1"/>
</dbReference>
<dbReference type="InParanoid" id="W3WVG5"/>
<dbReference type="GeneID" id="19276019"/>
<dbReference type="eggNOG" id="ENOG502RZ6E">
    <property type="taxonomic scope" value="Eukaryota"/>
</dbReference>
<keyword evidence="4" id="KW-1185">Reference proteome</keyword>
<dbReference type="GO" id="GO:0005762">
    <property type="term" value="C:mitochondrial large ribosomal subunit"/>
    <property type="evidence" value="ECO:0007669"/>
    <property type="project" value="InterPro"/>
</dbReference>
<proteinExistence type="predicted"/>
<dbReference type="GO" id="GO:0003735">
    <property type="term" value="F:structural constituent of ribosome"/>
    <property type="evidence" value="ECO:0007669"/>
    <property type="project" value="InterPro"/>
</dbReference>
<evidence type="ECO:0000313" key="3">
    <source>
        <dbReference type="EMBL" id="ETS77132.1"/>
    </source>
</evidence>
<accession>W3WVG5</accession>
<dbReference type="OrthoDB" id="5587740at2759"/>
<organism evidence="3 4">
    <name type="scientific">Pestalotiopsis fici (strain W106-1 / CGMCC3.15140)</name>
    <dbReference type="NCBI Taxonomy" id="1229662"/>
    <lineage>
        <taxon>Eukaryota</taxon>
        <taxon>Fungi</taxon>
        <taxon>Dikarya</taxon>
        <taxon>Ascomycota</taxon>
        <taxon>Pezizomycotina</taxon>
        <taxon>Sordariomycetes</taxon>
        <taxon>Xylariomycetidae</taxon>
        <taxon>Amphisphaeriales</taxon>
        <taxon>Sporocadaceae</taxon>
        <taxon>Pestalotiopsis</taxon>
    </lineage>
</organism>
<dbReference type="PANTHER" id="PTHR28174:SF1">
    <property type="entry name" value="LARGE RIBOSOMAL SUBUNIT PROTEIN BL31M"/>
    <property type="match status" value="1"/>
</dbReference>
<dbReference type="Gene3D" id="6.20.130.10">
    <property type="match status" value="1"/>
</dbReference>
<evidence type="ECO:0000259" key="2">
    <source>
        <dbReference type="Pfam" id="PF21492"/>
    </source>
</evidence>
<name>W3WVG5_PESFW</name>
<dbReference type="AlphaFoldDB" id="W3WVG5"/>
<dbReference type="PANTHER" id="PTHR28174">
    <property type="entry name" value="54S RIBOSOMAL PROTEIN L36, MITOCHONDRIAL"/>
    <property type="match status" value="1"/>
</dbReference>
<dbReference type="Proteomes" id="UP000030651">
    <property type="component" value="Unassembled WGS sequence"/>
</dbReference>
<protein>
    <recommendedName>
        <fullName evidence="2">Ribosomal protein bL31m N-terminal domain-containing protein</fullName>
    </recommendedName>
</protein>
<dbReference type="OMA" id="YGRGWDS"/>
<dbReference type="EMBL" id="KI912116">
    <property type="protein sequence ID" value="ETS77132.1"/>
    <property type="molecule type" value="Genomic_DNA"/>
</dbReference>
<sequence length="185" mass="20477">MATLRVSRRPTCALAINSLTPQTSTTTSSVTSTPLAPGFLSAQTQQQTRNANLIRRHKRPYMFTQLVQLSDGSTYTMRTTSPYALYKSVKDTRNHLLWNPSERTLKNVEVDEAGKLAAFRERFGRTWDLPGSGAEEEAGADDAAEGTKKVAAKAVEEDPFSLDELVSRYAVEIKDEKPKAAPKKK</sequence>
<dbReference type="InterPro" id="IPR034600">
    <property type="entry name" value="Ribosomal_bL31m"/>
</dbReference>
<dbReference type="RefSeq" id="XP_007837778.1">
    <property type="nucleotide sequence ID" value="XM_007839587.1"/>
</dbReference>
<gene>
    <name evidence="3" type="ORF">PFICI_11006</name>
</gene>
<reference evidence="4" key="1">
    <citation type="journal article" date="2015" name="BMC Genomics">
        <title>Genomic and transcriptomic analysis of the endophytic fungus Pestalotiopsis fici reveals its lifestyle and high potential for synthesis of natural products.</title>
        <authorList>
            <person name="Wang X."/>
            <person name="Zhang X."/>
            <person name="Liu L."/>
            <person name="Xiang M."/>
            <person name="Wang W."/>
            <person name="Sun X."/>
            <person name="Che Y."/>
            <person name="Guo L."/>
            <person name="Liu G."/>
            <person name="Guo L."/>
            <person name="Wang C."/>
            <person name="Yin W.B."/>
            <person name="Stadler M."/>
            <person name="Zhang X."/>
            <person name="Liu X."/>
        </authorList>
    </citation>
    <scope>NUCLEOTIDE SEQUENCE [LARGE SCALE GENOMIC DNA]</scope>
    <source>
        <strain evidence="4">W106-1 / CGMCC3.15140</strain>
    </source>
</reference>
<evidence type="ECO:0000256" key="1">
    <source>
        <dbReference type="SAM" id="MobiDB-lite"/>
    </source>
</evidence>
<evidence type="ECO:0000313" key="4">
    <source>
        <dbReference type="Proteomes" id="UP000030651"/>
    </source>
</evidence>
<dbReference type="GO" id="GO:0032543">
    <property type="term" value="P:mitochondrial translation"/>
    <property type="evidence" value="ECO:0007669"/>
    <property type="project" value="InterPro"/>
</dbReference>
<dbReference type="STRING" id="1229662.W3WVG5"/>
<feature type="region of interest" description="Disordered" evidence="1">
    <location>
        <begin position="128"/>
        <end position="151"/>
    </location>
</feature>